<accession>A0A8C7XK90</accession>
<dbReference type="GeneTree" id="ENSGT01030000234972"/>
<feature type="domain" description="Ras-associating" evidence="1">
    <location>
        <begin position="1"/>
        <end position="81"/>
    </location>
</feature>
<dbReference type="InterPro" id="IPR029071">
    <property type="entry name" value="Ubiquitin-like_domsf"/>
</dbReference>
<reference evidence="2" key="2">
    <citation type="submission" date="2025-09" db="UniProtKB">
        <authorList>
            <consortium name="Ensembl"/>
        </authorList>
    </citation>
    <scope>IDENTIFICATION</scope>
</reference>
<dbReference type="InterPro" id="IPR000159">
    <property type="entry name" value="RA_dom"/>
</dbReference>
<dbReference type="Pfam" id="PF00788">
    <property type="entry name" value="RA"/>
    <property type="match status" value="1"/>
</dbReference>
<protein>
    <recommendedName>
        <fullName evidence="1">Ras-associating domain-containing protein</fullName>
    </recommendedName>
</protein>
<dbReference type="Ensembl" id="ENSOSIT00000014783.1">
    <property type="protein sequence ID" value="ENSOSIP00000013978.1"/>
    <property type="gene ID" value="ENSOSIG00000007974.1"/>
</dbReference>
<sequence>SLDVENGNMYKSILVTSQDKTPAVIRKAMIKHNLERERAEDYELMQKISDDKELRIPDNANVFYAMNSTANYDFVLKKRGPARPLRAKNMSSSTLPRMKQKGLKIAKGIF</sequence>
<dbReference type="SUPFAM" id="SSF54236">
    <property type="entry name" value="Ubiquitin-like"/>
    <property type="match status" value="1"/>
</dbReference>
<dbReference type="InterPro" id="IPR015758">
    <property type="entry name" value="RalGDS_RA"/>
</dbReference>
<evidence type="ECO:0000259" key="1">
    <source>
        <dbReference type="PROSITE" id="PS50200"/>
    </source>
</evidence>
<dbReference type="PROSITE" id="PS50200">
    <property type="entry name" value="RA"/>
    <property type="match status" value="1"/>
</dbReference>
<reference evidence="2" key="1">
    <citation type="submission" date="2025-08" db="UniProtKB">
        <authorList>
            <consortium name="Ensembl"/>
        </authorList>
    </citation>
    <scope>IDENTIFICATION</scope>
</reference>
<dbReference type="AlphaFoldDB" id="A0A8C7XK90"/>
<organism evidence="2 3">
    <name type="scientific">Oryzias sinensis</name>
    <name type="common">Chinese medaka</name>
    <dbReference type="NCBI Taxonomy" id="183150"/>
    <lineage>
        <taxon>Eukaryota</taxon>
        <taxon>Metazoa</taxon>
        <taxon>Chordata</taxon>
        <taxon>Craniata</taxon>
        <taxon>Vertebrata</taxon>
        <taxon>Euteleostomi</taxon>
        <taxon>Actinopterygii</taxon>
        <taxon>Neopterygii</taxon>
        <taxon>Teleostei</taxon>
        <taxon>Neoteleostei</taxon>
        <taxon>Acanthomorphata</taxon>
        <taxon>Ovalentaria</taxon>
        <taxon>Atherinomorphae</taxon>
        <taxon>Beloniformes</taxon>
        <taxon>Adrianichthyidae</taxon>
        <taxon>Oryziinae</taxon>
        <taxon>Oryzias</taxon>
    </lineage>
</organism>
<dbReference type="CDD" id="cd17209">
    <property type="entry name" value="RA_RalGDS"/>
    <property type="match status" value="1"/>
</dbReference>
<dbReference type="GO" id="GO:0007165">
    <property type="term" value="P:signal transduction"/>
    <property type="evidence" value="ECO:0007669"/>
    <property type="project" value="InterPro"/>
</dbReference>
<dbReference type="Proteomes" id="UP000694383">
    <property type="component" value="Unplaced"/>
</dbReference>
<dbReference type="Gene3D" id="3.10.20.90">
    <property type="entry name" value="Phosphatidylinositol 3-kinase Catalytic Subunit, Chain A, domain 1"/>
    <property type="match status" value="1"/>
</dbReference>
<dbReference type="SMART" id="SM00314">
    <property type="entry name" value="RA"/>
    <property type="match status" value="1"/>
</dbReference>
<proteinExistence type="predicted"/>
<name>A0A8C7XK90_9TELE</name>
<evidence type="ECO:0000313" key="3">
    <source>
        <dbReference type="Proteomes" id="UP000694383"/>
    </source>
</evidence>
<keyword evidence="3" id="KW-1185">Reference proteome</keyword>
<evidence type="ECO:0000313" key="2">
    <source>
        <dbReference type="Ensembl" id="ENSOSIP00000013978.1"/>
    </source>
</evidence>